<keyword evidence="3 5" id="KW-1015">Disulfide bond</keyword>
<dbReference type="GO" id="GO:0016020">
    <property type="term" value="C:membrane"/>
    <property type="evidence" value="ECO:0007669"/>
    <property type="project" value="InterPro"/>
</dbReference>
<accession>A0A8S3TVN9</accession>
<feature type="domain" description="SRCR" evidence="6">
    <location>
        <begin position="625"/>
        <end position="728"/>
    </location>
</feature>
<feature type="domain" description="SRCR" evidence="6">
    <location>
        <begin position="129"/>
        <end position="237"/>
    </location>
</feature>
<dbReference type="SMART" id="SM00202">
    <property type="entry name" value="SR"/>
    <property type="match status" value="6"/>
</dbReference>
<keyword evidence="8" id="KW-1185">Reference proteome</keyword>
<dbReference type="Proteomes" id="UP000683360">
    <property type="component" value="Unassembled WGS sequence"/>
</dbReference>
<evidence type="ECO:0000256" key="1">
    <source>
        <dbReference type="ARBA" id="ARBA00022729"/>
    </source>
</evidence>
<feature type="disulfide bond" evidence="5">
    <location>
        <begin position="476"/>
        <end position="486"/>
    </location>
</feature>
<dbReference type="SUPFAM" id="SSF56487">
    <property type="entry name" value="SRCR-like"/>
    <property type="match status" value="6"/>
</dbReference>
<dbReference type="EMBL" id="CAJPWZ010002390">
    <property type="protein sequence ID" value="CAG2237549.1"/>
    <property type="molecule type" value="Genomic_DNA"/>
</dbReference>
<feature type="disulfide bond" evidence="5">
    <location>
        <begin position="206"/>
        <end position="216"/>
    </location>
</feature>
<dbReference type="PANTHER" id="PTHR19331:SF465">
    <property type="entry name" value="EGG PEPTIDE SPERACT RECEPTOR"/>
    <property type="match status" value="1"/>
</dbReference>
<dbReference type="InterPro" id="IPR001190">
    <property type="entry name" value="SRCR"/>
</dbReference>
<dbReference type="PRINTS" id="PR00258">
    <property type="entry name" value="SPERACTRCPTR"/>
</dbReference>
<feature type="domain" description="SRCR" evidence="6">
    <location>
        <begin position="516"/>
        <end position="617"/>
    </location>
</feature>
<dbReference type="AlphaFoldDB" id="A0A8S3TVN9"/>
<feature type="domain" description="SRCR" evidence="6">
    <location>
        <begin position="15"/>
        <end position="120"/>
    </location>
</feature>
<organism evidence="7 8">
    <name type="scientific">Mytilus edulis</name>
    <name type="common">Blue mussel</name>
    <dbReference type="NCBI Taxonomy" id="6550"/>
    <lineage>
        <taxon>Eukaryota</taxon>
        <taxon>Metazoa</taxon>
        <taxon>Spiralia</taxon>
        <taxon>Lophotrochozoa</taxon>
        <taxon>Mollusca</taxon>
        <taxon>Bivalvia</taxon>
        <taxon>Autobranchia</taxon>
        <taxon>Pteriomorphia</taxon>
        <taxon>Mytilida</taxon>
        <taxon>Mytiloidea</taxon>
        <taxon>Mytilidae</taxon>
        <taxon>Mytilinae</taxon>
        <taxon>Mytilus</taxon>
    </lineage>
</organism>
<dbReference type="FunFam" id="3.10.250.10:FF:000057">
    <property type="entry name" value="Uncharacterized protein"/>
    <property type="match status" value="1"/>
</dbReference>
<feature type="domain" description="SRCR" evidence="6">
    <location>
        <begin position="249"/>
        <end position="507"/>
    </location>
</feature>
<evidence type="ECO:0000256" key="4">
    <source>
        <dbReference type="ARBA" id="ARBA00023180"/>
    </source>
</evidence>
<dbReference type="FunFam" id="3.10.250.10:FF:000006">
    <property type="entry name" value="neurotrypsin isoform X2"/>
    <property type="match status" value="2"/>
</dbReference>
<dbReference type="Pfam" id="PF00530">
    <property type="entry name" value="SRCR"/>
    <property type="match status" value="6"/>
</dbReference>
<keyword evidence="7" id="KW-0675">Receptor</keyword>
<evidence type="ECO:0000313" key="8">
    <source>
        <dbReference type="Proteomes" id="UP000683360"/>
    </source>
</evidence>
<dbReference type="PANTHER" id="PTHR19331">
    <property type="entry name" value="SCAVENGER RECEPTOR DOMAIN-CONTAINING"/>
    <property type="match status" value="1"/>
</dbReference>
<comment type="caution">
    <text evidence="7">The sequence shown here is derived from an EMBL/GenBank/DDBJ whole genome shotgun (WGS) entry which is preliminary data.</text>
</comment>
<dbReference type="Gene3D" id="3.10.250.10">
    <property type="entry name" value="SRCR-like domain"/>
    <property type="match status" value="6"/>
</dbReference>
<protein>
    <submittedName>
        <fullName evidence="7">Soluble scavenger receptor cysteine-rich domain-containing protein SSC5D,Neurotrypsin</fullName>
    </submittedName>
</protein>
<name>A0A8S3TVN9_MYTED</name>
<dbReference type="InterPro" id="IPR036772">
    <property type="entry name" value="SRCR-like_dom_sf"/>
</dbReference>
<feature type="disulfide bond" evidence="5">
    <location>
        <begin position="695"/>
        <end position="705"/>
    </location>
</feature>
<evidence type="ECO:0000256" key="5">
    <source>
        <dbReference type="PROSITE-ProRule" id="PRU00196"/>
    </source>
</evidence>
<keyword evidence="1" id="KW-0732">Signal</keyword>
<sequence>MNNCIKVGQTQPNSLRLVNGKRPTQGRLEIYHNNTWGSICDDHFDNNASIVACKQLGFYQSTKISLSRTNGYFGAAPTSYPIWLDDVTCAGNENSLLNCQHKDFGRQNCKHTEDVQVDCDAALDANLQLRLRDGTKGSEGRVEVFYNNTWGTICDDEFDNNAAKLVCAAVGYKLKQVLIITVAVPISSSYFGNASNLRIWLDDVKCTGNEPGLGACSHKPWGTNNCDHGEDAGVFCLQGATAQPANVRVRLAGGRNRYEGRVEIYVYNRWGTICDDSFDAREARVVCKMLGFNRYVITMYSIDSFDAREARVVCKMLGFNRYVITMYSIDSFDAREARVVCKMLGFNNVITMYSIDSFDAKEVRVVSKMLGFNRYVITMYSIDSFDAREARVVCKMLGFNRYVITMYSIDSFDAREARVVCKMLGFNRYVISMYSIDSFDAPVVCKMLGFNRGGSVIKGRTFGGRKGPIWLDDMECQGNESSLLSCIHKPWGVNNCGHDEDVAVMCNSNTPPVISVRLAGGPTSQEGRVEIQYNGIWGTVCDDHFDNSAAAVVCRMLHLPFSGAVGYSHSPYGQGTGQILLDDVHCIGTETTMLNCNHSAIGTSNCKHTEDVGVKCQTNSAKVNIRLKGGPGNYAGRVEVFYNNTWGTICDDAFGYREAKVICTQLGLNGTNAIAKGSSFYGRGTGPIQLDDLSCQGTEKNLALCGHRGWGKSNCDHTEEMLQLFVCTKFGHRGWGKSN</sequence>
<keyword evidence="2" id="KW-0677">Repeat</keyword>
<evidence type="ECO:0000259" key="6">
    <source>
        <dbReference type="PROSITE" id="PS50287"/>
    </source>
</evidence>
<dbReference type="FunFam" id="3.10.250.10:FF:000011">
    <property type="entry name" value="Scavenger receptor class A member 5"/>
    <property type="match status" value="2"/>
</dbReference>
<dbReference type="PROSITE" id="PS00420">
    <property type="entry name" value="SRCR_1"/>
    <property type="match status" value="4"/>
</dbReference>
<evidence type="ECO:0000313" key="7">
    <source>
        <dbReference type="EMBL" id="CAG2237549.1"/>
    </source>
</evidence>
<evidence type="ECO:0000256" key="2">
    <source>
        <dbReference type="ARBA" id="ARBA00022737"/>
    </source>
</evidence>
<proteinExistence type="predicted"/>
<feature type="disulfide bond" evidence="5">
    <location>
        <begin position="586"/>
        <end position="596"/>
    </location>
</feature>
<evidence type="ECO:0000256" key="3">
    <source>
        <dbReference type="ARBA" id="ARBA00023157"/>
    </source>
</evidence>
<keyword evidence="4" id="KW-0325">Glycoprotein</keyword>
<gene>
    <name evidence="7" type="ORF">MEDL_49988</name>
</gene>
<reference evidence="7" key="1">
    <citation type="submission" date="2021-03" db="EMBL/GenBank/DDBJ databases">
        <authorList>
            <person name="Bekaert M."/>
        </authorList>
    </citation>
    <scope>NUCLEOTIDE SEQUENCE</scope>
</reference>
<comment type="caution">
    <text evidence="5">Lacks conserved residue(s) required for the propagation of feature annotation.</text>
</comment>
<feature type="disulfide bond" evidence="5">
    <location>
        <begin position="89"/>
        <end position="99"/>
    </location>
</feature>
<dbReference type="OrthoDB" id="6128208at2759"/>
<dbReference type="PROSITE" id="PS50287">
    <property type="entry name" value="SRCR_2"/>
    <property type="match status" value="5"/>
</dbReference>